<dbReference type="EMBL" id="GBXM01006471">
    <property type="protein sequence ID" value="JAI02107.1"/>
    <property type="molecule type" value="Transcribed_RNA"/>
</dbReference>
<protein>
    <submittedName>
        <fullName evidence="2">Uncharacterized protein</fullName>
    </submittedName>
</protein>
<proteinExistence type="predicted"/>
<keyword evidence="1" id="KW-0812">Transmembrane</keyword>
<keyword evidence="1" id="KW-0472">Membrane</keyword>
<organism evidence="2">
    <name type="scientific">Anguilla anguilla</name>
    <name type="common">European freshwater eel</name>
    <name type="synonym">Muraena anguilla</name>
    <dbReference type="NCBI Taxonomy" id="7936"/>
    <lineage>
        <taxon>Eukaryota</taxon>
        <taxon>Metazoa</taxon>
        <taxon>Chordata</taxon>
        <taxon>Craniata</taxon>
        <taxon>Vertebrata</taxon>
        <taxon>Euteleostomi</taxon>
        <taxon>Actinopterygii</taxon>
        <taxon>Neopterygii</taxon>
        <taxon>Teleostei</taxon>
        <taxon>Anguilliformes</taxon>
        <taxon>Anguillidae</taxon>
        <taxon>Anguilla</taxon>
    </lineage>
</organism>
<evidence type="ECO:0000313" key="2">
    <source>
        <dbReference type="EMBL" id="JAI02107.1"/>
    </source>
</evidence>
<dbReference type="AlphaFoldDB" id="A0A0E9XI28"/>
<reference evidence="2" key="2">
    <citation type="journal article" date="2015" name="Fish Shellfish Immunol.">
        <title>Early steps in the European eel (Anguilla anguilla)-Vibrio vulnificus interaction in the gills: Role of the RtxA13 toxin.</title>
        <authorList>
            <person name="Callol A."/>
            <person name="Pajuelo D."/>
            <person name="Ebbesson L."/>
            <person name="Teles M."/>
            <person name="MacKenzie S."/>
            <person name="Amaro C."/>
        </authorList>
    </citation>
    <scope>NUCLEOTIDE SEQUENCE</scope>
</reference>
<keyword evidence="1" id="KW-1133">Transmembrane helix</keyword>
<sequence>MLNDLFAAYDHFQPLGVMCNLCKYVYYIRAVIVQYLNLIYVNVMFV</sequence>
<evidence type="ECO:0000256" key="1">
    <source>
        <dbReference type="SAM" id="Phobius"/>
    </source>
</evidence>
<name>A0A0E9XI28_ANGAN</name>
<feature type="transmembrane region" description="Helical" evidence="1">
    <location>
        <begin position="24"/>
        <end position="45"/>
    </location>
</feature>
<reference evidence="2" key="1">
    <citation type="submission" date="2014-11" db="EMBL/GenBank/DDBJ databases">
        <authorList>
            <person name="Amaro Gonzalez C."/>
        </authorList>
    </citation>
    <scope>NUCLEOTIDE SEQUENCE</scope>
</reference>
<accession>A0A0E9XI28</accession>